<dbReference type="EMBL" id="BSPQ01000013">
    <property type="protein sequence ID" value="GLS91530.1"/>
    <property type="molecule type" value="Genomic_DNA"/>
</dbReference>
<dbReference type="RefSeq" id="WP_284204642.1">
    <property type="nucleotide sequence ID" value="NZ_BSPQ01000013.1"/>
</dbReference>
<keyword evidence="1" id="KW-0812">Transmembrane</keyword>
<dbReference type="InterPro" id="IPR052901">
    <property type="entry name" value="Bact_TGase-like"/>
</dbReference>
<dbReference type="Gene3D" id="3.10.620.30">
    <property type="match status" value="1"/>
</dbReference>
<name>A0ABQ6E2W0_9GAMM</name>
<feature type="transmembrane region" description="Helical" evidence="1">
    <location>
        <begin position="158"/>
        <end position="177"/>
    </location>
</feature>
<dbReference type="PANTHER" id="PTHR42736:SF1">
    <property type="entry name" value="PROTEIN-GLUTAMINE GAMMA-GLUTAMYLTRANSFERASE"/>
    <property type="match status" value="1"/>
</dbReference>
<feature type="transmembrane region" description="Helical" evidence="1">
    <location>
        <begin position="74"/>
        <end position="92"/>
    </location>
</feature>
<feature type="transmembrane region" description="Helical" evidence="1">
    <location>
        <begin position="47"/>
        <end position="68"/>
    </location>
</feature>
<sequence length="665" mass="75843">MKAYLNRLNLTLIIVTYSVIVIVLLPQLSSYIVFIGITCAAWRIGHFIGRVALLSPLLLGLFAVAMSALTVSIIYSQGLFTLLLHLVFLGFSLKFLELRTRRDVYFFINTGFILTALFFIFNTSIGSALIASLLLLLLLATLLSLHVQQLYKKAFIKLLFKSCLISLPLASLLFVVIPRLPSLWKMPLQKQATTGLSDSVSPGGIAKLSRSSALAFRATFKDKVVPENERYWRAMTLDNFDGTTWSQSDQKKQQESLAKRGAGLSFYPTQKGNKVEYELIIEPHYNYWVPVLDYALTPSGLVSLSDYSLRSEQPIVTRKAFSIEQMDSVNTKKLTPVQIRQLTQLPTLNSAVENPQTEQWITDNLRKGHSKEQILRLLLARFSMHFTYTLKPPLLGKSQVDDFLFTTQAGFCVHYASSYLYVARRLGFPARMVTGYLGGEWQASEGFFTVRQYDAHAWVEIWSDGGWQRVDPTSFVAPERVESGLEASLTNSNEFLADELFSLQKWQSVELLNALRVRLAQMDYLWARYVVNFDNGKQLRLLQYWLAKFPWLNITYTVFLLMAAIFSALLLMIFKPWQRKKIALEDKLYLSLQSHFTQQGYPRQMGQSISDYCALLSVQKPSSAALLGNFAQRYNAIKYQPSLSETERKKMLRQLQLLIKQLIKI</sequence>
<dbReference type="InterPro" id="IPR002931">
    <property type="entry name" value="Transglutaminase-like"/>
</dbReference>
<keyword evidence="1" id="KW-1133">Transmembrane helix</keyword>
<dbReference type="InterPro" id="IPR021878">
    <property type="entry name" value="TgpA_N"/>
</dbReference>
<proteinExistence type="predicted"/>
<feature type="transmembrane region" description="Helical" evidence="1">
    <location>
        <begin position="551"/>
        <end position="574"/>
    </location>
</feature>
<dbReference type="InterPro" id="IPR038765">
    <property type="entry name" value="Papain-like_cys_pep_sf"/>
</dbReference>
<reference evidence="4" key="1">
    <citation type="journal article" date="2019" name="Int. J. Syst. Evol. Microbiol.">
        <title>The Global Catalogue of Microorganisms (GCM) 10K type strain sequencing project: providing services to taxonomists for standard genome sequencing and annotation.</title>
        <authorList>
            <consortium name="The Broad Institute Genomics Platform"/>
            <consortium name="The Broad Institute Genome Sequencing Center for Infectious Disease"/>
            <person name="Wu L."/>
            <person name="Ma J."/>
        </authorList>
    </citation>
    <scope>NUCLEOTIDE SEQUENCE [LARGE SCALE GENOMIC DNA]</scope>
    <source>
        <strain evidence="4">NBRC 103166</strain>
    </source>
</reference>
<dbReference type="Proteomes" id="UP001157353">
    <property type="component" value="Unassembled WGS sequence"/>
</dbReference>
<feature type="transmembrane region" description="Helical" evidence="1">
    <location>
        <begin position="12"/>
        <end position="35"/>
    </location>
</feature>
<feature type="domain" description="Transglutaminase-like" evidence="2">
    <location>
        <begin position="404"/>
        <end position="474"/>
    </location>
</feature>
<dbReference type="SMART" id="SM00460">
    <property type="entry name" value="TGc"/>
    <property type="match status" value="1"/>
</dbReference>
<dbReference type="Pfam" id="PF11992">
    <property type="entry name" value="TgpA_N"/>
    <property type="match status" value="1"/>
</dbReference>
<protein>
    <submittedName>
        <fullName evidence="3">Transglutaminase</fullName>
    </submittedName>
</protein>
<evidence type="ECO:0000259" key="2">
    <source>
        <dbReference type="SMART" id="SM00460"/>
    </source>
</evidence>
<organism evidence="3 4">
    <name type="scientific">Psychromonas marina</name>
    <dbReference type="NCBI Taxonomy" id="88364"/>
    <lineage>
        <taxon>Bacteria</taxon>
        <taxon>Pseudomonadati</taxon>
        <taxon>Pseudomonadota</taxon>
        <taxon>Gammaproteobacteria</taxon>
        <taxon>Alteromonadales</taxon>
        <taxon>Psychromonadaceae</taxon>
        <taxon>Psychromonas</taxon>
    </lineage>
</organism>
<dbReference type="SUPFAM" id="SSF54001">
    <property type="entry name" value="Cysteine proteinases"/>
    <property type="match status" value="1"/>
</dbReference>
<keyword evidence="1" id="KW-0472">Membrane</keyword>
<comment type="caution">
    <text evidence="3">The sequence shown here is derived from an EMBL/GenBank/DDBJ whole genome shotgun (WGS) entry which is preliminary data.</text>
</comment>
<gene>
    <name evidence="3" type="ORF">GCM10007916_25990</name>
</gene>
<feature type="transmembrane region" description="Helical" evidence="1">
    <location>
        <begin position="104"/>
        <end position="121"/>
    </location>
</feature>
<evidence type="ECO:0000313" key="3">
    <source>
        <dbReference type="EMBL" id="GLS91530.1"/>
    </source>
</evidence>
<evidence type="ECO:0000313" key="4">
    <source>
        <dbReference type="Proteomes" id="UP001157353"/>
    </source>
</evidence>
<dbReference type="Pfam" id="PF01841">
    <property type="entry name" value="Transglut_core"/>
    <property type="match status" value="1"/>
</dbReference>
<keyword evidence="4" id="KW-1185">Reference proteome</keyword>
<dbReference type="PANTHER" id="PTHR42736">
    <property type="entry name" value="PROTEIN-GLUTAMINE GAMMA-GLUTAMYLTRANSFERASE"/>
    <property type="match status" value="1"/>
</dbReference>
<feature type="transmembrane region" description="Helical" evidence="1">
    <location>
        <begin position="127"/>
        <end position="146"/>
    </location>
</feature>
<accession>A0ABQ6E2W0</accession>
<evidence type="ECO:0000256" key="1">
    <source>
        <dbReference type="SAM" id="Phobius"/>
    </source>
</evidence>